<dbReference type="InterPro" id="IPR016197">
    <property type="entry name" value="Chromo-like_dom_sf"/>
</dbReference>
<dbReference type="Pfam" id="PF24626">
    <property type="entry name" value="SH3_Tf2-1"/>
    <property type="match status" value="1"/>
</dbReference>
<dbReference type="InterPro" id="IPR056924">
    <property type="entry name" value="SH3_Tf2-1"/>
</dbReference>
<dbReference type="OrthoDB" id="3561256at2759"/>
<organism evidence="4 5">
    <name type="scientific">Erysiphe neolycopersici</name>
    <dbReference type="NCBI Taxonomy" id="212602"/>
    <lineage>
        <taxon>Eukaryota</taxon>
        <taxon>Fungi</taxon>
        <taxon>Dikarya</taxon>
        <taxon>Ascomycota</taxon>
        <taxon>Pezizomycotina</taxon>
        <taxon>Leotiomycetes</taxon>
        <taxon>Erysiphales</taxon>
        <taxon>Erysiphaceae</taxon>
        <taxon>Erysiphe</taxon>
    </lineage>
</organism>
<dbReference type="AlphaFoldDB" id="A0A420I2E8"/>
<dbReference type="EMBL" id="MCFK01002287">
    <property type="protein sequence ID" value="RKF63855.1"/>
    <property type="molecule type" value="Genomic_DNA"/>
</dbReference>
<evidence type="ECO:0000313" key="4">
    <source>
        <dbReference type="EMBL" id="RKF63855.1"/>
    </source>
</evidence>
<sequence>MDQKLGTLIKAAQDEFAHQANKHRTCHPNYKVGDLVYVNACDIVSTRPHKGLDWKFLGPWKINKVIDNKAYQLEIPKDKLAEGLTPVFHPWKLHPASKISFPGQIHDPDPAISIFDYQETTPHDEYEVTEIVDFRETRRWGVQYKATYAGSWNEWNESPQWQPWTDFVRSKDLVLEYHRLHPKKPPPPENLINWTKPLKTSCKSKSTFAPRRGGSVRPPGLPDSNKVVTRRNPDRKARGKLIYGGTNS</sequence>
<evidence type="ECO:0000259" key="3">
    <source>
        <dbReference type="Pfam" id="PF24626"/>
    </source>
</evidence>
<feature type="domain" description="Tf2-1-like SH3-like" evidence="3">
    <location>
        <begin position="33"/>
        <end position="95"/>
    </location>
</feature>
<feature type="region of interest" description="Disordered" evidence="2">
    <location>
        <begin position="203"/>
        <end position="248"/>
    </location>
</feature>
<name>A0A420I2E8_9PEZI</name>
<reference evidence="4 5" key="1">
    <citation type="journal article" date="2018" name="BMC Genomics">
        <title>Comparative genome analyses reveal sequence features reflecting distinct modes of host-adaptation between dicot and monocot powdery mildew.</title>
        <authorList>
            <person name="Wu Y."/>
            <person name="Ma X."/>
            <person name="Pan Z."/>
            <person name="Kale S.D."/>
            <person name="Song Y."/>
            <person name="King H."/>
            <person name="Zhang Q."/>
            <person name="Presley C."/>
            <person name="Deng X."/>
            <person name="Wei C.I."/>
            <person name="Xiao S."/>
        </authorList>
    </citation>
    <scope>NUCLEOTIDE SEQUENCE [LARGE SCALE GENOMIC DNA]</scope>
    <source>
        <strain evidence="4">UMSG2</strain>
    </source>
</reference>
<dbReference type="Proteomes" id="UP000286134">
    <property type="component" value="Unassembled WGS sequence"/>
</dbReference>
<keyword evidence="5" id="KW-1185">Reference proteome</keyword>
<evidence type="ECO:0000313" key="5">
    <source>
        <dbReference type="Proteomes" id="UP000286134"/>
    </source>
</evidence>
<evidence type="ECO:0000256" key="1">
    <source>
        <dbReference type="ARBA" id="ARBA00011353"/>
    </source>
</evidence>
<dbReference type="STRING" id="212602.A0A420I2E8"/>
<evidence type="ECO:0000256" key="2">
    <source>
        <dbReference type="SAM" id="MobiDB-lite"/>
    </source>
</evidence>
<gene>
    <name evidence="4" type="ORF">OnM2_022112</name>
</gene>
<dbReference type="CDD" id="cd00024">
    <property type="entry name" value="CD_CSD"/>
    <property type="match status" value="1"/>
</dbReference>
<accession>A0A420I2E8</accession>
<comment type="caution">
    <text evidence="4">The sequence shown here is derived from an EMBL/GenBank/DDBJ whole genome shotgun (WGS) entry which is preliminary data.</text>
</comment>
<comment type="subunit">
    <text evidence="1">Component of the NuA4 histone acetyltransferase complex.</text>
</comment>
<protein>
    <recommendedName>
        <fullName evidence="3">Tf2-1-like SH3-like domain-containing protein</fullName>
    </recommendedName>
</protein>
<dbReference type="SUPFAM" id="SSF54160">
    <property type="entry name" value="Chromo domain-like"/>
    <property type="match status" value="1"/>
</dbReference>
<proteinExistence type="predicted"/>